<dbReference type="InterPro" id="IPR001279">
    <property type="entry name" value="Metallo-B-lactamas"/>
</dbReference>
<dbReference type="PANTHER" id="PTHR42951:SF14">
    <property type="entry name" value="METALLO-BETA-LACTAMASE SUPERFAMILY PROTEIN"/>
    <property type="match status" value="1"/>
</dbReference>
<dbReference type="EMBL" id="CP003218">
    <property type="protein sequence ID" value="AEX05747.1"/>
    <property type="molecule type" value="Genomic_DNA"/>
</dbReference>
<evidence type="ECO:0000256" key="1">
    <source>
        <dbReference type="SAM" id="SignalP"/>
    </source>
</evidence>
<proteinExistence type="predicted"/>
<sequence>MKLSALAIATTLFSTSVLAAPLTLQTYNPQENGIFAVNSTLASGPHEAVLFDAQFSVKDGEKLVEMIKKSGKKLTRIVITSGDPDFYFGLEPLVKAFPDVNVVATAEVVKHINATKAAKLAYWGPQMKDGAPKQVYVPQALTANTFTIDGEKVEIRQPQNYAAYVWIPANKAILGGTGVAWGMHVWTADTQSVESRQQWISTLDEMAALHPQQVIPGHYLGTPPAGDRAITFTRDYLTQFEQALNAHKDSTGVIKAMKQRWPGLAEESSLDLSAKVNTGEMKW</sequence>
<accession>A0A0H3H8Y5</accession>
<dbReference type="SUPFAM" id="SSF56281">
    <property type="entry name" value="Metallo-hydrolase/oxidoreductase"/>
    <property type="match status" value="1"/>
</dbReference>
<dbReference type="AlphaFoldDB" id="A0A0H3H8Y5"/>
<dbReference type="RefSeq" id="WP_014229296.1">
    <property type="nucleotide sequence ID" value="NC_016612.1"/>
</dbReference>
<dbReference type="HOGENOM" id="CLU_054962_2_0_6"/>
<evidence type="ECO:0000313" key="4">
    <source>
        <dbReference type="Proteomes" id="UP000007843"/>
    </source>
</evidence>
<dbReference type="Proteomes" id="UP000007843">
    <property type="component" value="Chromosome"/>
</dbReference>
<gene>
    <name evidence="3" type="ordered locus">KOX_20125</name>
</gene>
<dbReference type="CDD" id="cd07739">
    <property type="entry name" value="metallo-hydrolase-like_MBL-fold"/>
    <property type="match status" value="1"/>
</dbReference>
<dbReference type="Gene3D" id="3.60.15.10">
    <property type="entry name" value="Ribonuclease Z/Hydroxyacylglutathione hydrolase-like"/>
    <property type="match status" value="1"/>
</dbReference>
<dbReference type="KEGG" id="kox:KOX_20125"/>
<feature type="domain" description="Metallo-beta-lactamase" evidence="2">
    <location>
        <begin position="36"/>
        <end position="218"/>
    </location>
</feature>
<dbReference type="InterPro" id="IPR050855">
    <property type="entry name" value="NDM-1-like"/>
</dbReference>
<reference evidence="3 4" key="1">
    <citation type="journal article" date="2012" name="J. Bacteriol.">
        <title>Complete genome sequence of Klebsiella oxytoca KCTC 1686, used in production of 2,3-butanediol.</title>
        <authorList>
            <person name="Shin S.H."/>
            <person name="Kim S."/>
            <person name="Kim J.Y."/>
            <person name="Lee S."/>
            <person name="Um Y."/>
            <person name="Oh M.K."/>
            <person name="Kim Y.R."/>
            <person name="Lee J."/>
            <person name="Yang K.S."/>
        </authorList>
    </citation>
    <scope>NUCLEOTIDE SEQUENCE [LARGE SCALE GENOMIC DNA]</scope>
    <source>
        <strain evidence="4">ATCC 8724 / DSM 4798 / JCM 20051 / NBRC 3318 / NRRL B-199 / KCTC 1686</strain>
    </source>
</reference>
<dbReference type="NCBIfam" id="NF040580">
    <property type="entry name" value="MBL_fold_Vmh"/>
    <property type="match status" value="1"/>
</dbReference>
<name>A0A0H3H8Y5_KLEM8</name>
<dbReference type="InterPro" id="IPR036866">
    <property type="entry name" value="RibonucZ/Hydroxyglut_hydro"/>
</dbReference>
<evidence type="ECO:0000259" key="2">
    <source>
        <dbReference type="SMART" id="SM00849"/>
    </source>
</evidence>
<feature type="signal peptide" evidence="1">
    <location>
        <begin position="1"/>
        <end position="19"/>
    </location>
</feature>
<feature type="chain" id="PRO_5002610967" evidence="1">
    <location>
        <begin position="20"/>
        <end position="283"/>
    </location>
</feature>
<evidence type="ECO:0000313" key="3">
    <source>
        <dbReference type="EMBL" id="AEX05747.1"/>
    </source>
</evidence>
<organism evidence="3 4">
    <name type="scientific">Klebsiella michiganensis (strain ATCC 8724 / DSM 4798 / JCM 20051 / NBRC 3318 / NRRL B-199 / KCTC 1686 / BUCSAV 143 / CCM 1901)</name>
    <dbReference type="NCBI Taxonomy" id="1006551"/>
    <lineage>
        <taxon>Bacteria</taxon>
        <taxon>Pseudomonadati</taxon>
        <taxon>Pseudomonadota</taxon>
        <taxon>Gammaproteobacteria</taxon>
        <taxon>Enterobacterales</taxon>
        <taxon>Enterobacteriaceae</taxon>
        <taxon>Klebsiella/Raoultella group</taxon>
        <taxon>Klebsiella</taxon>
    </lineage>
</organism>
<keyword evidence="1" id="KW-0732">Signal</keyword>
<protein>
    <submittedName>
        <fullName evidence="3">Metallo-beta-lactamase family protein</fullName>
    </submittedName>
</protein>
<dbReference type="SMART" id="SM00849">
    <property type="entry name" value="Lactamase_B"/>
    <property type="match status" value="1"/>
</dbReference>
<dbReference type="PATRIC" id="fig|1006551.4.peg.4031"/>
<dbReference type="PANTHER" id="PTHR42951">
    <property type="entry name" value="METALLO-BETA-LACTAMASE DOMAIN-CONTAINING"/>
    <property type="match status" value="1"/>
</dbReference>